<dbReference type="AlphaFoldDB" id="A0A9Q1HL51"/>
<feature type="compositionally biased region" description="Basic and acidic residues" evidence="1">
    <location>
        <begin position="25"/>
        <end position="38"/>
    </location>
</feature>
<gene>
    <name evidence="2" type="ORF">HOLleu_01872</name>
</gene>
<feature type="region of interest" description="Disordered" evidence="1">
    <location>
        <begin position="83"/>
        <end position="136"/>
    </location>
</feature>
<protein>
    <submittedName>
        <fullName evidence="2">Uncharacterized protein</fullName>
    </submittedName>
</protein>
<sequence>MERKTSRKRYLENREVAVPKSTLRWRQDSLSKKMHSDDDTSNLEDLPCPTESETEIDDFDVGEETHMEEDDGTYMDDATAELEGLSSPIENEARTEDFDSEEEYHNEGDDRTYIDDVTAESEGLSSPIENEARTEDFNAEEYHNEGVRHTYQLDITFPY</sequence>
<reference evidence="2" key="1">
    <citation type="submission" date="2021-10" db="EMBL/GenBank/DDBJ databases">
        <title>Tropical sea cucumber genome reveals ecological adaptation and Cuvierian tubules defense mechanism.</title>
        <authorList>
            <person name="Chen T."/>
        </authorList>
    </citation>
    <scope>NUCLEOTIDE SEQUENCE</scope>
    <source>
        <strain evidence="2">Nanhai2018</strain>
        <tissue evidence="2">Muscle</tissue>
    </source>
</reference>
<evidence type="ECO:0000313" key="2">
    <source>
        <dbReference type="EMBL" id="KAJ8049228.1"/>
    </source>
</evidence>
<dbReference type="EMBL" id="JAIZAY010000001">
    <property type="protein sequence ID" value="KAJ8049228.1"/>
    <property type="molecule type" value="Genomic_DNA"/>
</dbReference>
<evidence type="ECO:0000256" key="1">
    <source>
        <dbReference type="SAM" id="MobiDB-lite"/>
    </source>
</evidence>
<feature type="compositionally biased region" description="Basic and acidic residues" evidence="1">
    <location>
        <begin position="91"/>
        <end position="114"/>
    </location>
</feature>
<proteinExistence type="predicted"/>
<evidence type="ECO:0000313" key="3">
    <source>
        <dbReference type="Proteomes" id="UP001152320"/>
    </source>
</evidence>
<feature type="compositionally biased region" description="Acidic residues" evidence="1">
    <location>
        <begin position="52"/>
        <end position="63"/>
    </location>
</feature>
<keyword evidence="3" id="KW-1185">Reference proteome</keyword>
<dbReference type="Proteomes" id="UP001152320">
    <property type="component" value="Chromosome 1"/>
</dbReference>
<feature type="region of interest" description="Disordered" evidence="1">
    <location>
        <begin position="25"/>
        <end position="63"/>
    </location>
</feature>
<name>A0A9Q1HL51_HOLLE</name>
<comment type="caution">
    <text evidence="2">The sequence shown here is derived from an EMBL/GenBank/DDBJ whole genome shotgun (WGS) entry which is preliminary data.</text>
</comment>
<organism evidence="2 3">
    <name type="scientific">Holothuria leucospilota</name>
    <name type="common">Black long sea cucumber</name>
    <name type="synonym">Mertensiothuria leucospilota</name>
    <dbReference type="NCBI Taxonomy" id="206669"/>
    <lineage>
        <taxon>Eukaryota</taxon>
        <taxon>Metazoa</taxon>
        <taxon>Echinodermata</taxon>
        <taxon>Eleutherozoa</taxon>
        <taxon>Echinozoa</taxon>
        <taxon>Holothuroidea</taxon>
        <taxon>Aspidochirotacea</taxon>
        <taxon>Aspidochirotida</taxon>
        <taxon>Holothuriidae</taxon>
        <taxon>Holothuria</taxon>
    </lineage>
</organism>
<accession>A0A9Q1HL51</accession>